<dbReference type="Proteomes" id="UP001370490">
    <property type="component" value="Unassembled WGS sequence"/>
</dbReference>
<dbReference type="PANTHER" id="PTHR11390:SF21">
    <property type="entry name" value="DNA TOPOISOMERASE 3-ALPHA"/>
    <property type="match status" value="1"/>
</dbReference>
<keyword evidence="1" id="KW-0238">DNA-binding</keyword>
<dbReference type="InterPro" id="IPR013825">
    <property type="entry name" value="Topo_IA_cen_sub2"/>
</dbReference>
<keyword evidence="1" id="KW-0413">Isomerase</keyword>
<comment type="caution">
    <text evidence="3">The sequence shown here is derived from an EMBL/GenBank/DDBJ whole genome shotgun (WGS) entry which is preliminary data.</text>
</comment>
<proteinExistence type="inferred from homology"/>
<keyword evidence="4" id="KW-1185">Reference proteome</keyword>
<dbReference type="GO" id="GO:0005634">
    <property type="term" value="C:nucleus"/>
    <property type="evidence" value="ECO:0007669"/>
    <property type="project" value="TreeGrafter"/>
</dbReference>
<dbReference type="Pfam" id="PF01751">
    <property type="entry name" value="Toprim"/>
    <property type="match status" value="1"/>
</dbReference>
<comment type="similarity">
    <text evidence="1">Belongs to the type IA topoisomerase family.</text>
</comment>
<dbReference type="InterPro" id="IPR013824">
    <property type="entry name" value="Topo_IA_cen_sub1"/>
</dbReference>
<dbReference type="GO" id="GO:0003677">
    <property type="term" value="F:DNA binding"/>
    <property type="evidence" value="ECO:0007669"/>
    <property type="project" value="UniProtKB-KW"/>
</dbReference>
<sequence>MELEFKDERIRKCNSCDPIALYHAPVDKFIPQDKLDIKRTLEEEARKHQWLILWLDCDQEGEIIAFEVVEVCKKVSNYVVEGQIVIDVSTDERNLVLSYGPYKLPTLALLWNDIWRFGHMNLRNFLTINCSHNYEQGTATFCWMKIIVAFVDLISPFLPKRGHMFDYSYTVTLYKMCFQGPVATMSHLNRDIHVTKVQQPQMEKRPPHPLNTIELEKRASLYFRMSSEQTMKNNECAKVQWLLAEANPNREEEHAKYDERGYLIFLTIHKNQHGQHDNESSDEGDGNK</sequence>
<evidence type="ECO:0000259" key="2">
    <source>
        <dbReference type="PROSITE" id="PS50880"/>
    </source>
</evidence>
<feature type="non-terminal residue" evidence="3">
    <location>
        <position position="288"/>
    </location>
</feature>
<dbReference type="GO" id="GO:0006281">
    <property type="term" value="P:DNA repair"/>
    <property type="evidence" value="ECO:0007669"/>
    <property type="project" value="TreeGrafter"/>
</dbReference>
<dbReference type="GO" id="GO:0006310">
    <property type="term" value="P:DNA recombination"/>
    <property type="evidence" value="ECO:0007669"/>
    <property type="project" value="TreeGrafter"/>
</dbReference>
<gene>
    <name evidence="3" type="ORF">RJ641_011773</name>
</gene>
<evidence type="ECO:0000256" key="1">
    <source>
        <dbReference type="RuleBase" id="RU362092"/>
    </source>
</evidence>
<dbReference type="GO" id="GO:0003917">
    <property type="term" value="F:DNA topoisomerase type I (single strand cut, ATP-independent) activity"/>
    <property type="evidence" value="ECO:0007669"/>
    <property type="project" value="UniProtKB-EC"/>
</dbReference>
<dbReference type="EMBL" id="JBAMMX010000018">
    <property type="protein sequence ID" value="KAK6923469.1"/>
    <property type="molecule type" value="Genomic_DNA"/>
</dbReference>
<organism evidence="3 4">
    <name type="scientific">Dillenia turbinata</name>
    <dbReference type="NCBI Taxonomy" id="194707"/>
    <lineage>
        <taxon>Eukaryota</taxon>
        <taxon>Viridiplantae</taxon>
        <taxon>Streptophyta</taxon>
        <taxon>Embryophyta</taxon>
        <taxon>Tracheophyta</taxon>
        <taxon>Spermatophyta</taxon>
        <taxon>Magnoliopsida</taxon>
        <taxon>eudicotyledons</taxon>
        <taxon>Gunneridae</taxon>
        <taxon>Pentapetalae</taxon>
        <taxon>Dilleniales</taxon>
        <taxon>Dilleniaceae</taxon>
        <taxon>Dillenia</taxon>
    </lineage>
</organism>
<dbReference type="Gene3D" id="3.40.50.140">
    <property type="match status" value="1"/>
</dbReference>
<feature type="domain" description="Toprim" evidence="2">
    <location>
        <begin position="1"/>
        <end position="86"/>
    </location>
</feature>
<dbReference type="Gene3D" id="1.10.460.10">
    <property type="entry name" value="Topoisomerase I, domain 2"/>
    <property type="match status" value="1"/>
</dbReference>
<reference evidence="3 4" key="1">
    <citation type="submission" date="2023-12" db="EMBL/GenBank/DDBJ databases">
        <title>A high-quality genome assembly for Dillenia turbinata (Dilleniales).</title>
        <authorList>
            <person name="Chanderbali A."/>
        </authorList>
    </citation>
    <scope>NUCLEOTIDE SEQUENCE [LARGE SCALE GENOMIC DNA]</scope>
    <source>
        <strain evidence="3">LSX21</strain>
        <tissue evidence="3">Leaf</tissue>
    </source>
</reference>
<dbReference type="InterPro" id="IPR006171">
    <property type="entry name" value="TOPRIM_dom"/>
</dbReference>
<evidence type="ECO:0000313" key="3">
    <source>
        <dbReference type="EMBL" id="KAK6923469.1"/>
    </source>
</evidence>
<dbReference type="GO" id="GO:0031422">
    <property type="term" value="C:RecQ family helicase-topoisomerase III complex"/>
    <property type="evidence" value="ECO:0007669"/>
    <property type="project" value="TreeGrafter"/>
</dbReference>
<dbReference type="SUPFAM" id="SSF56712">
    <property type="entry name" value="Prokaryotic type I DNA topoisomerase"/>
    <property type="match status" value="1"/>
</dbReference>
<evidence type="ECO:0000313" key="4">
    <source>
        <dbReference type="Proteomes" id="UP001370490"/>
    </source>
</evidence>
<comment type="function">
    <text evidence="1">Introduces a single-strand break via transesterification at a target site in duplex DNA. Releases the supercoiling and torsional tension of DNA introduced during the DNA replication and transcription by transiently cleaving and rejoining one strand of the DNA duplex. The scissile phosphodiester is attacked by the catalytic tyrosine of the enzyme, resulting in the formation of a DNA-(5'-phosphotyrosyl)-enzyme intermediate and the expulsion of a 3'-OH DNA strand.</text>
</comment>
<keyword evidence="1" id="KW-0799">Topoisomerase</keyword>
<name>A0AAN8UZ41_9MAGN</name>
<dbReference type="AlphaFoldDB" id="A0AAN8UZ41"/>
<protein>
    <recommendedName>
        <fullName evidence="1">DNA topoisomerase</fullName>
        <ecNumber evidence="1">5.6.2.1</ecNumber>
    </recommendedName>
</protein>
<dbReference type="InterPro" id="IPR000380">
    <property type="entry name" value="Topo_IA"/>
</dbReference>
<dbReference type="GO" id="GO:0006265">
    <property type="term" value="P:DNA topological change"/>
    <property type="evidence" value="ECO:0007669"/>
    <property type="project" value="InterPro"/>
</dbReference>
<dbReference type="PANTHER" id="PTHR11390">
    <property type="entry name" value="PROKARYOTIC DNA TOPOISOMERASE"/>
    <property type="match status" value="1"/>
</dbReference>
<dbReference type="InterPro" id="IPR013826">
    <property type="entry name" value="Topo_IA_cen_sub3"/>
</dbReference>
<dbReference type="EC" id="5.6.2.1" evidence="1"/>
<dbReference type="Gene3D" id="1.10.290.10">
    <property type="entry name" value="Topoisomerase I, domain 4"/>
    <property type="match status" value="1"/>
</dbReference>
<accession>A0AAN8UZ41</accession>
<dbReference type="PROSITE" id="PS50880">
    <property type="entry name" value="TOPRIM"/>
    <property type="match status" value="1"/>
</dbReference>
<dbReference type="Gene3D" id="2.70.20.10">
    <property type="entry name" value="Topoisomerase I, domain 3"/>
    <property type="match status" value="1"/>
</dbReference>
<dbReference type="InterPro" id="IPR023405">
    <property type="entry name" value="Topo_IA_core_domain"/>
</dbReference>
<comment type="catalytic activity">
    <reaction evidence="1">
        <text>ATP-independent breakage of single-stranded DNA, followed by passage and rejoining.</text>
        <dbReference type="EC" id="5.6.2.1"/>
    </reaction>
</comment>